<dbReference type="AlphaFoldDB" id="A0A553QTW2"/>
<dbReference type="GO" id="GO:0033344">
    <property type="term" value="P:cholesterol efflux"/>
    <property type="evidence" value="ECO:0007669"/>
    <property type="project" value="TreeGrafter"/>
</dbReference>
<reference evidence="5 6" key="1">
    <citation type="journal article" date="2019" name="Sci. Data">
        <title>Hybrid genome assembly and annotation of Danionella translucida.</title>
        <authorList>
            <person name="Kadobianskyi M."/>
            <person name="Schulze L."/>
            <person name="Schuelke M."/>
            <person name="Judkewitz B."/>
        </authorList>
    </citation>
    <scope>NUCLEOTIDE SEQUENCE [LARGE SCALE GENOMIC DNA]</scope>
    <source>
        <strain evidence="5 6">Bolton</strain>
    </source>
</reference>
<dbReference type="SUPFAM" id="SSF58113">
    <property type="entry name" value="Apolipoprotein A-I"/>
    <property type="match status" value="5"/>
</dbReference>
<dbReference type="Gene3D" id="6.10.250.2890">
    <property type="match status" value="3"/>
</dbReference>
<evidence type="ECO:0000256" key="4">
    <source>
        <dbReference type="SAM" id="MobiDB-lite"/>
    </source>
</evidence>
<organism evidence="5 6">
    <name type="scientific">Danionella cerebrum</name>
    <dbReference type="NCBI Taxonomy" id="2873325"/>
    <lineage>
        <taxon>Eukaryota</taxon>
        <taxon>Metazoa</taxon>
        <taxon>Chordata</taxon>
        <taxon>Craniata</taxon>
        <taxon>Vertebrata</taxon>
        <taxon>Euteleostomi</taxon>
        <taxon>Actinopterygii</taxon>
        <taxon>Neopterygii</taxon>
        <taxon>Teleostei</taxon>
        <taxon>Ostariophysi</taxon>
        <taxon>Cypriniformes</taxon>
        <taxon>Danionidae</taxon>
        <taxon>Danioninae</taxon>
        <taxon>Danionella</taxon>
    </lineage>
</organism>
<dbReference type="GO" id="GO:0055090">
    <property type="term" value="P:acylglycerol homeostasis"/>
    <property type="evidence" value="ECO:0007669"/>
    <property type="project" value="TreeGrafter"/>
</dbReference>
<dbReference type="Proteomes" id="UP000316079">
    <property type="component" value="Unassembled WGS sequence"/>
</dbReference>
<dbReference type="GO" id="GO:0034364">
    <property type="term" value="C:high-density lipoprotein particle"/>
    <property type="evidence" value="ECO:0007669"/>
    <property type="project" value="TreeGrafter"/>
</dbReference>
<sequence length="1215" mass="138446">MSVWHAPDVSWCTASLLRNHTAIIPLPYMEETVSTYSRRYPAEVLEVDSVPPRWLGREESCLWQKRCTLTNIYIGSDDPHENSSDQATPQGPEGCQANLFQADEPKPQLEQLSDAFWSYVSKATQTAEETVKMIRESQLGQEVNTRLTQSIDVAKEYAVTIKNQVDPLAEELLTKITKETDELRERLSQDLSTVREKLEPYAENLKTQIQQRVEELREAVAPYADSLDSETLKATLLQKSEELRGNLEQSVKELQAQLEPYATEIREKVDLRLQEFQKTVTPLAEDLQAQIRERAQMVQQSLTPYAEDLKEKLDPYAQDLNAQLTSLLIMKALAVLALALLAAPSLADVTNAQESTSPVLEDLVKSFWGFLTLPLHTTDESSQAGDEADAIPTLPPGDVSAKISMDLNTVRDQLMPYTENLRNQIQQRMEEFEETMTEYLQSPEAQLGLMGNVDQQSVNFSKLTENDMKVFIVLTLAVFAGCRANLFHADEPKPQLEQLSDAFWSYVSKATQTTDETIKMIRESQLGQEVNARLTQSADVASEYAVTLKKQMDPLAEELMNKITKETEVLRERLGQDLVTVREQLEPFADNMRSQIQQRVEELRTAMAPYADSLDSETLKATLLQKSEELRGNLEQSAKDLQAQLEPYATEIREKVDLRLQEFQKTVTPLAEDLQAQIRERAQMVQQSLTPYAEDLKEKLDPYAQDLQAQLTSLYESFIERSCRANLFHADEPKPQLEQLSDAFWSYVSKATQTTDETIKMIRESQLGQEVNARLTQSADVASEYAVTLKKQMDPLAEELMNKITKETEVLRERLGQDLVTVREQLEPFADNMRSQIQQRVEELRTAMAPYADSLDSETLKATLLQKSEELRGNLEQSAKDLQAQLEPYATEIREKVDLRLQEFQKTVTPLAEDLQAEIRERAQMVQQSLTPYAEDLKEKLDPYAQDLQAQLTSLRGSVNYSKHQGSYTNHHEGCRANLFHADEPKPQLEQLSDAFWSYVSKATQTADETIKMIRESQLGQEVNARLTQSADVASEYAVTLKKQMDPLAEELMNKITKETEVLRERLGQDLVTVREQLEPFADNMRSQIQQRVEELRTAMAPYADSLDSETLKATLLQKSEELRGNLEQSAKDLQAQLEPYATEIREKVDLRLQEFQKTVTPLAEDLQAQIRERAQMVQQSLTPYAEDLREKLDPYAQDLQAQLTSLYESFIERS</sequence>
<evidence type="ECO:0000256" key="1">
    <source>
        <dbReference type="ARBA" id="ARBA00004613"/>
    </source>
</evidence>
<evidence type="ECO:0000313" key="5">
    <source>
        <dbReference type="EMBL" id="TRY93409.1"/>
    </source>
</evidence>
<dbReference type="PANTHER" id="PTHR18976">
    <property type="entry name" value="APOLIPOPROTEIN"/>
    <property type="match status" value="1"/>
</dbReference>
<evidence type="ECO:0000256" key="3">
    <source>
        <dbReference type="ARBA" id="ARBA00022525"/>
    </source>
</evidence>
<dbReference type="InterPro" id="IPR000074">
    <property type="entry name" value="ApoA_E"/>
</dbReference>
<gene>
    <name evidence="5" type="ORF">DNTS_014250</name>
</gene>
<dbReference type="GO" id="GO:1903561">
    <property type="term" value="C:extracellular vesicle"/>
    <property type="evidence" value="ECO:0007669"/>
    <property type="project" value="TreeGrafter"/>
</dbReference>
<proteinExistence type="inferred from homology"/>
<dbReference type="InterPro" id="IPR050163">
    <property type="entry name" value="Apolipoprotein_A1/A4/E"/>
</dbReference>
<dbReference type="GO" id="GO:0120020">
    <property type="term" value="F:cholesterol transfer activity"/>
    <property type="evidence" value="ECO:0007669"/>
    <property type="project" value="TreeGrafter"/>
</dbReference>
<accession>A0A553QTW2</accession>
<evidence type="ECO:0008006" key="7">
    <source>
        <dbReference type="Google" id="ProtNLM"/>
    </source>
</evidence>
<dbReference type="Gene3D" id="1.20.120.20">
    <property type="entry name" value="Apolipoprotein"/>
    <property type="match status" value="4"/>
</dbReference>
<dbReference type="Gene3D" id="1.20.5.20">
    <property type="match status" value="4"/>
</dbReference>
<keyword evidence="3" id="KW-0964">Secreted</keyword>
<dbReference type="OrthoDB" id="9048614at2759"/>
<dbReference type="FunFam" id="1.20.120.20:FF:000011">
    <property type="entry name" value="Apolipoprotein A-IV b, tandem duplicate 2"/>
    <property type="match status" value="4"/>
</dbReference>
<dbReference type="Pfam" id="PF01442">
    <property type="entry name" value="Apolipoprotein"/>
    <property type="match status" value="5"/>
</dbReference>
<comment type="similarity">
    <text evidence="2">Belongs to the apolipoprotein A1/A4/E family.</text>
</comment>
<dbReference type="Gene3D" id="1.20.5.1230">
    <property type="entry name" value="Apolipoprotein A-I"/>
    <property type="match status" value="1"/>
</dbReference>
<dbReference type="GO" id="GO:0005543">
    <property type="term" value="F:phospholipid binding"/>
    <property type="evidence" value="ECO:0007669"/>
    <property type="project" value="TreeGrafter"/>
</dbReference>
<dbReference type="STRING" id="623744.A0A553QTW2"/>
<name>A0A553QTW2_9TELE</name>
<feature type="region of interest" description="Disordered" evidence="4">
    <location>
        <begin position="76"/>
        <end position="96"/>
    </location>
</feature>
<protein>
    <recommendedName>
        <fullName evidence="7">Apolipoprotein A-IV</fullName>
    </recommendedName>
</protein>
<evidence type="ECO:0000256" key="2">
    <source>
        <dbReference type="ARBA" id="ARBA00008788"/>
    </source>
</evidence>
<evidence type="ECO:0000313" key="6">
    <source>
        <dbReference type="Proteomes" id="UP000316079"/>
    </source>
</evidence>
<dbReference type="GO" id="GO:0060228">
    <property type="term" value="F:phosphatidylcholine-sterol O-acyltransferase activator activity"/>
    <property type="evidence" value="ECO:0007669"/>
    <property type="project" value="TreeGrafter"/>
</dbReference>
<dbReference type="PANTHER" id="PTHR18976:SF28">
    <property type="entry name" value="APOLIPOPROTEIN A-IV-RELATED"/>
    <property type="match status" value="1"/>
</dbReference>
<dbReference type="GO" id="GO:0034361">
    <property type="term" value="C:very-low-density lipoprotein particle"/>
    <property type="evidence" value="ECO:0007669"/>
    <property type="project" value="TreeGrafter"/>
</dbReference>
<dbReference type="EMBL" id="SRMA01025540">
    <property type="protein sequence ID" value="TRY93409.1"/>
    <property type="molecule type" value="Genomic_DNA"/>
</dbReference>
<dbReference type="GO" id="GO:0033700">
    <property type="term" value="P:phospholipid efflux"/>
    <property type="evidence" value="ECO:0007669"/>
    <property type="project" value="TreeGrafter"/>
</dbReference>
<dbReference type="GO" id="GO:0042627">
    <property type="term" value="C:chylomicron"/>
    <property type="evidence" value="ECO:0007669"/>
    <property type="project" value="TreeGrafter"/>
</dbReference>
<dbReference type="GO" id="GO:0042157">
    <property type="term" value="P:lipoprotein metabolic process"/>
    <property type="evidence" value="ECO:0007669"/>
    <property type="project" value="InterPro"/>
</dbReference>
<comment type="subcellular location">
    <subcellularLocation>
        <location evidence="1">Secreted</location>
    </subcellularLocation>
</comment>
<dbReference type="GO" id="GO:0034362">
    <property type="term" value="C:low-density lipoprotein particle"/>
    <property type="evidence" value="ECO:0007669"/>
    <property type="project" value="TreeGrafter"/>
</dbReference>
<dbReference type="GO" id="GO:0008203">
    <property type="term" value="P:cholesterol metabolic process"/>
    <property type="evidence" value="ECO:0007669"/>
    <property type="project" value="TreeGrafter"/>
</dbReference>
<comment type="caution">
    <text evidence="5">The sequence shown here is derived from an EMBL/GenBank/DDBJ whole genome shotgun (WGS) entry which is preliminary data.</text>
</comment>
<keyword evidence="6" id="KW-1185">Reference proteome</keyword>